<keyword evidence="3 4" id="KW-0408">Iron</keyword>
<dbReference type="Gene3D" id="1.10.760.10">
    <property type="entry name" value="Cytochrome c-like domain"/>
    <property type="match status" value="1"/>
</dbReference>
<evidence type="ECO:0000256" key="3">
    <source>
        <dbReference type="ARBA" id="ARBA00023004"/>
    </source>
</evidence>
<evidence type="ECO:0000256" key="4">
    <source>
        <dbReference type="PROSITE-ProRule" id="PRU00433"/>
    </source>
</evidence>
<reference evidence="6 7" key="1">
    <citation type="submission" date="2012-12" db="EMBL/GenBank/DDBJ databases">
        <title>Genome assembly of Marinobacter sp. AK21.</title>
        <authorList>
            <person name="Khatri I."/>
            <person name="Kumar R."/>
            <person name="Vaidya B."/>
            <person name="Subramanian S."/>
            <person name="Pinnaka A."/>
        </authorList>
    </citation>
    <scope>NUCLEOTIDE SEQUENCE [LARGE SCALE GENOMIC DNA]</scope>
    <source>
        <strain evidence="6 7">AK21</strain>
    </source>
</reference>
<dbReference type="InterPro" id="IPR036909">
    <property type="entry name" value="Cyt_c-like_dom_sf"/>
</dbReference>
<dbReference type="Pfam" id="PF13442">
    <property type="entry name" value="Cytochrome_CBB3"/>
    <property type="match status" value="1"/>
</dbReference>
<gene>
    <name evidence="6" type="ORF">D777_01453</name>
</gene>
<name>A0A072N3F2_9GAMM</name>
<dbReference type="GO" id="GO:0020037">
    <property type="term" value="F:heme binding"/>
    <property type="evidence" value="ECO:0007669"/>
    <property type="project" value="InterPro"/>
</dbReference>
<dbReference type="RefSeq" id="WP_201443347.1">
    <property type="nucleotide sequence ID" value="NZ_ANIE01000004.1"/>
</dbReference>
<dbReference type="PROSITE" id="PS51007">
    <property type="entry name" value="CYTC"/>
    <property type="match status" value="1"/>
</dbReference>
<keyword evidence="1 4" id="KW-0349">Heme</keyword>
<protein>
    <submittedName>
        <fullName evidence="6">Cytochrome c55X NirC</fullName>
    </submittedName>
</protein>
<organism evidence="6 7">
    <name type="scientific">Marinobacter nitratireducens</name>
    <dbReference type="NCBI Taxonomy" id="1137280"/>
    <lineage>
        <taxon>Bacteria</taxon>
        <taxon>Pseudomonadati</taxon>
        <taxon>Pseudomonadota</taxon>
        <taxon>Gammaproteobacteria</taxon>
        <taxon>Pseudomonadales</taxon>
        <taxon>Marinobacteraceae</taxon>
        <taxon>Marinobacter</taxon>
    </lineage>
</organism>
<accession>A0A072N3F2</accession>
<dbReference type="SUPFAM" id="SSF46626">
    <property type="entry name" value="Cytochrome c"/>
    <property type="match status" value="1"/>
</dbReference>
<keyword evidence="7" id="KW-1185">Reference proteome</keyword>
<feature type="domain" description="Cytochrome c" evidence="5">
    <location>
        <begin position="29"/>
        <end position="110"/>
    </location>
</feature>
<dbReference type="GO" id="GO:0009055">
    <property type="term" value="F:electron transfer activity"/>
    <property type="evidence" value="ECO:0007669"/>
    <property type="project" value="InterPro"/>
</dbReference>
<dbReference type="AlphaFoldDB" id="A0A072N3F2"/>
<evidence type="ECO:0000313" key="7">
    <source>
        <dbReference type="Proteomes" id="UP000035057"/>
    </source>
</evidence>
<evidence type="ECO:0000256" key="2">
    <source>
        <dbReference type="ARBA" id="ARBA00022723"/>
    </source>
</evidence>
<comment type="caution">
    <text evidence="6">The sequence shown here is derived from an EMBL/GenBank/DDBJ whole genome shotgun (WGS) entry which is preliminary data.</text>
</comment>
<dbReference type="InterPro" id="IPR009056">
    <property type="entry name" value="Cyt_c-like_dom"/>
</dbReference>
<keyword evidence="2 4" id="KW-0479">Metal-binding</keyword>
<dbReference type="EMBL" id="ANIE01000004">
    <property type="protein sequence ID" value="KEF31767.1"/>
    <property type="molecule type" value="Genomic_DNA"/>
</dbReference>
<sequence length="118" mass="12423">MNDGLPYRLIGLVWTLAVALSPAALVASPESRPGQELANLVLQDCGSCHGMTLKGGLGPALRPDDLENRSVDAIAAIIRDGVPGTAMPPWKPLLAPEDIEWISQQLKAGSLVSTRVSD</sequence>
<dbReference type="Proteomes" id="UP000035057">
    <property type="component" value="Unassembled WGS sequence"/>
</dbReference>
<dbReference type="GO" id="GO:0046872">
    <property type="term" value="F:metal ion binding"/>
    <property type="evidence" value="ECO:0007669"/>
    <property type="project" value="UniProtKB-KW"/>
</dbReference>
<proteinExistence type="predicted"/>
<evidence type="ECO:0000256" key="1">
    <source>
        <dbReference type="ARBA" id="ARBA00022617"/>
    </source>
</evidence>
<evidence type="ECO:0000259" key="5">
    <source>
        <dbReference type="PROSITE" id="PS51007"/>
    </source>
</evidence>
<dbReference type="PATRIC" id="fig|1137280.3.peg.1267"/>
<evidence type="ECO:0000313" key="6">
    <source>
        <dbReference type="EMBL" id="KEF31767.1"/>
    </source>
</evidence>
<dbReference type="STRING" id="1137280.D777_01453"/>